<evidence type="ECO:0000313" key="1">
    <source>
        <dbReference type="EMBL" id="MDH6198345.1"/>
    </source>
</evidence>
<dbReference type="Proteomes" id="UP001160130">
    <property type="component" value="Unassembled WGS sequence"/>
</dbReference>
<organism evidence="1 2">
    <name type="scientific">Mycolicibacterium frederiksbergense</name>
    <dbReference type="NCBI Taxonomy" id="117567"/>
    <lineage>
        <taxon>Bacteria</taxon>
        <taxon>Bacillati</taxon>
        <taxon>Actinomycetota</taxon>
        <taxon>Actinomycetes</taxon>
        <taxon>Mycobacteriales</taxon>
        <taxon>Mycobacteriaceae</taxon>
        <taxon>Mycolicibacterium</taxon>
    </lineage>
</organism>
<evidence type="ECO:0000313" key="2">
    <source>
        <dbReference type="Proteomes" id="UP001160130"/>
    </source>
</evidence>
<accession>A0ABT6L5Y8</accession>
<protein>
    <submittedName>
        <fullName evidence="1">Uncharacterized protein</fullName>
    </submittedName>
</protein>
<proteinExistence type="predicted"/>
<name>A0ABT6L5Y8_9MYCO</name>
<sequence>MVMFTVELAQFGLEVSAHFAHDLFAPGELGVGEHVPSIFRDENQMRVQVVNDVSSGAYVVVWFPAR</sequence>
<dbReference type="EMBL" id="JARXVE010000010">
    <property type="protein sequence ID" value="MDH6198345.1"/>
    <property type="molecule type" value="Genomic_DNA"/>
</dbReference>
<reference evidence="1 2" key="1">
    <citation type="submission" date="2023-04" db="EMBL/GenBank/DDBJ databases">
        <title>Forest soil microbial communities from Buena Vista Peninsula, Colon Province, Panama.</title>
        <authorList>
            <person name="Bouskill N."/>
        </authorList>
    </citation>
    <scope>NUCLEOTIDE SEQUENCE [LARGE SCALE GENOMIC DNA]</scope>
    <source>
        <strain evidence="1 2">AC80</strain>
    </source>
</reference>
<comment type="caution">
    <text evidence="1">The sequence shown here is derived from an EMBL/GenBank/DDBJ whole genome shotgun (WGS) entry which is preliminary data.</text>
</comment>
<gene>
    <name evidence="1" type="ORF">M2272_005004</name>
</gene>
<keyword evidence="2" id="KW-1185">Reference proteome</keyword>